<evidence type="ECO:0000313" key="9">
    <source>
        <dbReference type="EMBL" id="MBL3657362.1"/>
    </source>
</evidence>
<comment type="caution">
    <text evidence="9">The sequence shown here is derived from an EMBL/GenBank/DDBJ whole genome shotgun (WGS) entry which is preliminary data.</text>
</comment>
<dbReference type="Pfam" id="PF02687">
    <property type="entry name" value="FtsX"/>
    <property type="match status" value="2"/>
</dbReference>
<feature type="transmembrane region" description="Helical" evidence="6">
    <location>
        <begin position="424"/>
        <end position="444"/>
    </location>
</feature>
<gene>
    <name evidence="9" type="ORF">JL102_14540</name>
</gene>
<evidence type="ECO:0000313" key="10">
    <source>
        <dbReference type="Proteomes" id="UP000659388"/>
    </source>
</evidence>
<feature type="domain" description="ABC3 transporter permease C-terminal" evidence="7">
    <location>
        <begin position="288"/>
        <end position="403"/>
    </location>
</feature>
<organism evidence="9 10">
    <name type="scientific">Fulvivirga sediminis</name>
    <dbReference type="NCBI Taxonomy" id="2803949"/>
    <lineage>
        <taxon>Bacteria</taxon>
        <taxon>Pseudomonadati</taxon>
        <taxon>Bacteroidota</taxon>
        <taxon>Cytophagia</taxon>
        <taxon>Cytophagales</taxon>
        <taxon>Fulvivirgaceae</taxon>
        <taxon>Fulvivirga</taxon>
    </lineage>
</organism>
<keyword evidence="3 6" id="KW-0812">Transmembrane</keyword>
<evidence type="ECO:0000259" key="8">
    <source>
        <dbReference type="Pfam" id="PF12704"/>
    </source>
</evidence>
<dbReference type="EMBL" id="JAESIY010000007">
    <property type="protein sequence ID" value="MBL3657362.1"/>
    <property type="molecule type" value="Genomic_DNA"/>
</dbReference>
<dbReference type="InterPro" id="IPR050250">
    <property type="entry name" value="Macrolide_Exporter_MacB"/>
</dbReference>
<dbReference type="GO" id="GO:0022857">
    <property type="term" value="F:transmembrane transporter activity"/>
    <property type="evidence" value="ECO:0007669"/>
    <property type="project" value="TreeGrafter"/>
</dbReference>
<proteinExistence type="predicted"/>
<dbReference type="AlphaFoldDB" id="A0A937F6K1"/>
<name>A0A937F6K1_9BACT</name>
<dbReference type="InterPro" id="IPR025857">
    <property type="entry name" value="MacB_PCD"/>
</dbReference>
<dbReference type="RefSeq" id="WP_202245139.1">
    <property type="nucleotide sequence ID" value="NZ_JAESIY010000007.1"/>
</dbReference>
<accession>A0A937F6K1</accession>
<evidence type="ECO:0000256" key="4">
    <source>
        <dbReference type="ARBA" id="ARBA00022989"/>
    </source>
</evidence>
<feature type="transmembrane region" description="Helical" evidence="6">
    <location>
        <begin position="667"/>
        <end position="688"/>
    </location>
</feature>
<keyword evidence="5 6" id="KW-0472">Membrane</keyword>
<dbReference type="PANTHER" id="PTHR30572">
    <property type="entry name" value="MEMBRANE COMPONENT OF TRANSPORTER-RELATED"/>
    <property type="match status" value="1"/>
</dbReference>
<evidence type="ECO:0000256" key="6">
    <source>
        <dbReference type="SAM" id="Phobius"/>
    </source>
</evidence>
<feature type="transmembrane region" description="Helical" evidence="6">
    <location>
        <begin position="329"/>
        <end position="352"/>
    </location>
</feature>
<keyword evidence="2" id="KW-1003">Cell membrane</keyword>
<feature type="transmembrane region" description="Helical" evidence="6">
    <location>
        <begin position="282"/>
        <end position="302"/>
    </location>
</feature>
<dbReference type="Pfam" id="PF12704">
    <property type="entry name" value="MacB_PCD"/>
    <property type="match status" value="2"/>
</dbReference>
<evidence type="ECO:0000256" key="3">
    <source>
        <dbReference type="ARBA" id="ARBA00022692"/>
    </source>
</evidence>
<feature type="transmembrane region" description="Helical" evidence="6">
    <location>
        <begin position="716"/>
        <end position="735"/>
    </location>
</feature>
<comment type="subcellular location">
    <subcellularLocation>
        <location evidence="1">Cell membrane</location>
        <topology evidence="1">Multi-pass membrane protein</topology>
    </subcellularLocation>
</comment>
<feature type="transmembrane region" description="Helical" evidence="6">
    <location>
        <begin position="21"/>
        <end position="41"/>
    </location>
</feature>
<evidence type="ECO:0000259" key="7">
    <source>
        <dbReference type="Pfam" id="PF02687"/>
    </source>
</evidence>
<keyword evidence="10" id="KW-1185">Reference proteome</keyword>
<evidence type="ECO:0000256" key="1">
    <source>
        <dbReference type="ARBA" id="ARBA00004651"/>
    </source>
</evidence>
<dbReference type="InterPro" id="IPR003838">
    <property type="entry name" value="ABC3_permease_C"/>
</dbReference>
<evidence type="ECO:0000256" key="5">
    <source>
        <dbReference type="ARBA" id="ARBA00023136"/>
    </source>
</evidence>
<feature type="domain" description="ABC3 transporter permease C-terminal" evidence="7">
    <location>
        <begin position="666"/>
        <end position="778"/>
    </location>
</feature>
<keyword evidence="4 6" id="KW-1133">Transmembrane helix</keyword>
<reference evidence="9" key="1">
    <citation type="submission" date="2021-01" db="EMBL/GenBank/DDBJ databases">
        <title>Fulvivirga kasyanovii gen. nov., sp nov., a novel member of the phylum Bacteroidetes isolated from seawater in a mussel farm.</title>
        <authorList>
            <person name="Zhao L.-H."/>
            <person name="Wang Z.-J."/>
        </authorList>
    </citation>
    <scope>NUCLEOTIDE SEQUENCE</scope>
    <source>
        <strain evidence="9">2943</strain>
    </source>
</reference>
<feature type="domain" description="MacB-like periplasmic core" evidence="8">
    <location>
        <begin position="20"/>
        <end position="238"/>
    </location>
</feature>
<evidence type="ECO:0000256" key="2">
    <source>
        <dbReference type="ARBA" id="ARBA00022475"/>
    </source>
</evidence>
<protein>
    <submittedName>
        <fullName evidence="9">ABC transporter permease</fullName>
    </submittedName>
</protein>
<dbReference type="Proteomes" id="UP000659388">
    <property type="component" value="Unassembled WGS sequence"/>
</dbReference>
<feature type="domain" description="MacB-like periplasmic core" evidence="8">
    <location>
        <begin position="426"/>
        <end position="596"/>
    </location>
</feature>
<dbReference type="PANTHER" id="PTHR30572:SF18">
    <property type="entry name" value="ABC-TYPE MACROLIDE FAMILY EXPORT SYSTEM PERMEASE COMPONENT 2"/>
    <property type="match status" value="1"/>
</dbReference>
<feature type="transmembrane region" description="Helical" evidence="6">
    <location>
        <begin position="750"/>
        <end position="770"/>
    </location>
</feature>
<dbReference type="GO" id="GO:0005886">
    <property type="term" value="C:plasma membrane"/>
    <property type="evidence" value="ECO:0007669"/>
    <property type="project" value="UniProtKB-SubCell"/>
</dbReference>
<sequence>MLKNYIKVAFRSIVKQRTFSLINIIGLAFGLTCAILISLWVRDELAYDQFHENHDRLYLTVSEINIGGEISYWNATPFAVGPLLAEKMSDVEKTSRISSEVVRLFTHGEKKVKPSGIYVDSTFLHMFSFPLVEGDVNTALDDPYSVVLSKKYAESLFGDISAINKVVEMTERDSIIQYKVTGVLEDLPKQSSLEFDFLLPFEPQSSFSDSDWYNYNETLLVMLRKGADRYKVDQQIRDFMKEYTKEEDGDDYTRLHLYSLNDYHLKSDMSAGVEKATGKIEYVRMFTIVALVIVLIAVMNFMNLSTAKSGLRAKEVGIRKTSGAKRSMLIFQFLSESVIITLISAVLAVTLADVCLPLFNQLVDKQLTIPYTDPLFLLVILGLSLLVGILAGSYPAFYISGFQPVTILKGANHKSKSFGGIRRMLVVLQFALSIALISGTIIIYEQIQFVMNKDLGIARDNLVQQPLYKATFHRESYLNEVRALPGVASVAAADQNPLNITSTSWGVSWPGRQDEEAQFHVVQTDEDFLKTFNLDLVVGSNFTAAPNDDKIQYIVNEAAIRAMGLTDPIGEEITVWEAKAPIVGVVKDFHHQSLFQKIEPVILRLKRDATYRAYIRLTGEHTSETLGEIKGIFEKYDQSYPFTYSFLDSDLSQNYDQVTTAGKLANIFAIVAIFISCLGLFGLTAYMTEQRTKETGVRKVFGASVLSLTSMFSKDFLKLVFISFIIAIPSAYYFINRWLEEFAYRIDLNAIPFLIAGIIAVLIALFTVSYNTIKAAVANPINSLRQE</sequence>
<feature type="transmembrane region" description="Helical" evidence="6">
    <location>
        <begin position="375"/>
        <end position="399"/>
    </location>
</feature>